<accession>A0A438GT82</accession>
<comment type="caution">
    <text evidence="1">The sequence shown here is derived from an EMBL/GenBank/DDBJ whole genome shotgun (WGS) entry which is preliminary data.</text>
</comment>
<dbReference type="AlphaFoldDB" id="A0A438GT82"/>
<gene>
    <name evidence="1" type="ORF">CK203_060505</name>
</gene>
<dbReference type="PANTHER" id="PTHR11439:SF440">
    <property type="entry name" value="INTEGRASE CATALYTIC DOMAIN-CONTAINING PROTEIN"/>
    <property type="match status" value="1"/>
</dbReference>
<organism evidence="1 2">
    <name type="scientific">Vitis vinifera</name>
    <name type="common">Grape</name>
    <dbReference type="NCBI Taxonomy" id="29760"/>
    <lineage>
        <taxon>Eukaryota</taxon>
        <taxon>Viridiplantae</taxon>
        <taxon>Streptophyta</taxon>
        <taxon>Embryophyta</taxon>
        <taxon>Tracheophyta</taxon>
        <taxon>Spermatophyta</taxon>
        <taxon>Magnoliopsida</taxon>
        <taxon>eudicotyledons</taxon>
        <taxon>Gunneridae</taxon>
        <taxon>Pentapetalae</taxon>
        <taxon>rosids</taxon>
        <taxon>Vitales</taxon>
        <taxon>Vitaceae</taxon>
        <taxon>Viteae</taxon>
        <taxon>Vitis</taxon>
    </lineage>
</organism>
<reference evidence="1 2" key="1">
    <citation type="journal article" date="2018" name="PLoS Genet.">
        <title>Population sequencing reveals clonal diversity and ancestral inbreeding in the grapevine cultivar Chardonnay.</title>
        <authorList>
            <person name="Roach M.J."/>
            <person name="Johnson D.L."/>
            <person name="Bohlmann J."/>
            <person name="van Vuuren H.J."/>
            <person name="Jones S.J."/>
            <person name="Pretorius I.S."/>
            <person name="Schmidt S.A."/>
            <person name="Borneman A.R."/>
        </authorList>
    </citation>
    <scope>NUCLEOTIDE SEQUENCE [LARGE SCALE GENOMIC DNA]</scope>
    <source>
        <strain evidence="2">cv. Chardonnay</strain>
        <tissue evidence="1">Leaf</tissue>
    </source>
</reference>
<name>A0A438GT82_VITVI</name>
<evidence type="ECO:0000313" key="1">
    <source>
        <dbReference type="EMBL" id="RVW75415.1"/>
    </source>
</evidence>
<sequence>MRTQTSRRKPSDVGEQESVVVTSSAEAEFRVVAHGICELLWLKKLFEDLRIPSEKPMKLYYDNKATINIAHNLVQHDRTSMLK</sequence>
<protein>
    <recommendedName>
        <fullName evidence="3">Copia protein</fullName>
    </recommendedName>
</protein>
<evidence type="ECO:0008006" key="3">
    <source>
        <dbReference type="Google" id="ProtNLM"/>
    </source>
</evidence>
<dbReference type="Proteomes" id="UP000288805">
    <property type="component" value="Unassembled WGS sequence"/>
</dbReference>
<proteinExistence type="predicted"/>
<dbReference type="PANTHER" id="PTHR11439">
    <property type="entry name" value="GAG-POL-RELATED RETROTRANSPOSON"/>
    <property type="match status" value="1"/>
</dbReference>
<dbReference type="CDD" id="cd09272">
    <property type="entry name" value="RNase_HI_RT_Ty1"/>
    <property type="match status" value="1"/>
</dbReference>
<dbReference type="EMBL" id="QGNW01000349">
    <property type="protein sequence ID" value="RVW75415.1"/>
    <property type="molecule type" value="Genomic_DNA"/>
</dbReference>
<evidence type="ECO:0000313" key="2">
    <source>
        <dbReference type="Proteomes" id="UP000288805"/>
    </source>
</evidence>